<name>A0A026WF24_OOCBI</name>
<feature type="region of interest" description="Disordered" evidence="1">
    <location>
        <begin position="86"/>
        <end position="141"/>
    </location>
</feature>
<dbReference type="Proteomes" id="UP000053097">
    <property type="component" value="Unassembled WGS sequence"/>
</dbReference>
<accession>A0A026WF24</accession>
<protein>
    <submittedName>
        <fullName evidence="2">Uncharacterized protein</fullName>
    </submittedName>
</protein>
<gene>
    <name evidence="2" type="ORF">X777_06161</name>
</gene>
<feature type="compositionally biased region" description="Basic residues" evidence="1">
    <location>
        <begin position="131"/>
        <end position="141"/>
    </location>
</feature>
<dbReference type="EMBL" id="KK107256">
    <property type="protein sequence ID" value="EZA54286.1"/>
    <property type="molecule type" value="Genomic_DNA"/>
</dbReference>
<evidence type="ECO:0000313" key="3">
    <source>
        <dbReference type="Proteomes" id="UP000053097"/>
    </source>
</evidence>
<sequence length="141" mass="16166">MGQAGDVQRGGSRLDGPVTSRDKVGRRLRPPGSWWHTQFDLIDIKSVLRNFEIGIGMTGAMAARRSGRGVKRICIDIWATVSRFPMKSLGPETHGDQDVDKAGRRRHQRNHLDVDEEEEEQRCMRKMNNTIKKKKKKKKSR</sequence>
<evidence type="ECO:0000256" key="1">
    <source>
        <dbReference type="SAM" id="MobiDB-lite"/>
    </source>
</evidence>
<dbReference type="AlphaFoldDB" id="A0A026WF24"/>
<proteinExistence type="predicted"/>
<organism evidence="2 3">
    <name type="scientific">Ooceraea biroi</name>
    <name type="common">Clonal raider ant</name>
    <name type="synonym">Cerapachys biroi</name>
    <dbReference type="NCBI Taxonomy" id="2015173"/>
    <lineage>
        <taxon>Eukaryota</taxon>
        <taxon>Metazoa</taxon>
        <taxon>Ecdysozoa</taxon>
        <taxon>Arthropoda</taxon>
        <taxon>Hexapoda</taxon>
        <taxon>Insecta</taxon>
        <taxon>Pterygota</taxon>
        <taxon>Neoptera</taxon>
        <taxon>Endopterygota</taxon>
        <taxon>Hymenoptera</taxon>
        <taxon>Apocrita</taxon>
        <taxon>Aculeata</taxon>
        <taxon>Formicoidea</taxon>
        <taxon>Formicidae</taxon>
        <taxon>Dorylinae</taxon>
        <taxon>Ooceraea</taxon>
    </lineage>
</organism>
<reference evidence="2 3" key="1">
    <citation type="journal article" date="2014" name="Curr. Biol.">
        <title>The genome of the clonal raider ant Cerapachys biroi.</title>
        <authorList>
            <person name="Oxley P.R."/>
            <person name="Ji L."/>
            <person name="Fetter-Pruneda I."/>
            <person name="McKenzie S.K."/>
            <person name="Li C."/>
            <person name="Hu H."/>
            <person name="Zhang G."/>
            <person name="Kronauer D.J."/>
        </authorList>
    </citation>
    <scope>NUCLEOTIDE SEQUENCE [LARGE SCALE GENOMIC DNA]</scope>
</reference>
<feature type="region of interest" description="Disordered" evidence="1">
    <location>
        <begin position="1"/>
        <end position="29"/>
    </location>
</feature>
<feature type="compositionally biased region" description="Basic and acidic residues" evidence="1">
    <location>
        <begin position="93"/>
        <end position="102"/>
    </location>
</feature>
<keyword evidence="3" id="KW-1185">Reference proteome</keyword>
<evidence type="ECO:0000313" key="2">
    <source>
        <dbReference type="EMBL" id="EZA54286.1"/>
    </source>
</evidence>